<dbReference type="AlphaFoldDB" id="A0A4S2MU21"/>
<accession>A0A4S2MU21</accession>
<dbReference type="InterPro" id="IPR015943">
    <property type="entry name" value="WD40/YVTN_repeat-like_dom_sf"/>
</dbReference>
<proteinExistence type="predicted"/>
<evidence type="ECO:0000313" key="2">
    <source>
        <dbReference type="Proteomes" id="UP000298138"/>
    </source>
</evidence>
<evidence type="ECO:0000313" key="1">
    <source>
        <dbReference type="EMBL" id="TGZ79984.1"/>
    </source>
</evidence>
<gene>
    <name evidence="1" type="ORF">EX30DRAFT_308105</name>
</gene>
<sequence length="290" mass="31065">PEGISTSPTSPYFFTTGSTNSTIFLGSLTAPTLTPFIPSHTIPGLTISYGQKLTRNNHLILAGGESGRVFIIDTVSKTLLQRYDNGLSETLLNDVAVDEGTGDVYVTDTKARCVWRLRGEDIGEGKPVEGGLERWVDIAGGLVSGINGIVVVPGGYMIVGDMLGGCLWSVKIATREVMKVDTGLLSFIGFPDGLLYSAPYLYAVNGVHPLDLSLTDVITVLELLPPYKTGKVVGRITNPLLDQPSTIAFVPGTEEKELLVVNYQVCFDSRAADGEREGWVQSRLTGNLVA</sequence>
<reference evidence="1 2" key="1">
    <citation type="submission" date="2019-04" db="EMBL/GenBank/DDBJ databases">
        <title>Comparative genomics and transcriptomics to analyze fruiting body development in filamentous ascomycetes.</title>
        <authorList>
            <consortium name="DOE Joint Genome Institute"/>
            <person name="Lutkenhaus R."/>
            <person name="Traeger S."/>
            <person name="Breuer J."/>
            <person name="Kuo A."/>
            <person name="Lipzen A."/>
            <person name="Pangilinan J."/>
            <person name="Dilworth D."/>
            <person name="Sandor L."/>
            <person name="Poggeler S."/>
            <person name="Barry K."/>
            <person name="Grigoriev I.V."/>
            <person name="Nowrousian M."/>
        </authorList>
    </citation>
    <scope>NUCLEOTIDE SEQUENCE [LARGE SCALE GENOMIC DNA]</scope>
    <source>
        <strain evidence="1 2">CBS 389.68</strain>
    </source>
</reference>
<name>A0A4S2MU21_9PEZI</name>
<protein>
    <submittedName>
        <fullName evidence="1">NHL repeat-containing protein</fullName>
    </submittedName>
</protein>
<dbReference type="InParanoid" id="A0A4S2MU21"/>
<organism evidence="1 2">
    <name type="scientific">Ascodesmis nigricans</name>
    <dbReference type="NCBI Taxonomy" id="341454"/>
    <lineage>
        <taxon>Eukaryota</taxon>
        <taxon>Fungi</taxon>
        <taxon>Dikarya</taxon>
        <taxon>Ascomycota</taxon>
        <taxon>Pezizomycotina</taxon>
        <taxon>Pezizomycetes</taxon>
        <taxon>Pezizales</taxon>
        <taxon>Ascodesmidaceae</taxon>
        <taxon>Ascodesmis</taxon>
    </lineage>
</organism>
<dbReference type="OrthoDB" id="5307922at2759"/>
<dbReference type="EMBL" id="ML220127">
    <property type="protein sequence ID" value="TGZ79984.1"/>
    <property type="molecule type" value="Genomic_DNA"/>
</dbReference>
<keyword evidence="2" id="KW-1185">Reference proteome</keyword>
<dbReference type="Gene3D" id="2.130.10.10">
    <property type="entry name" value="YVTN repeat-like/Quinoprotein amine dehydrogenase"/>
    <property type="match status" value="1"/>
</dbReference>
<dbReference type="SUPFAM" id="SSF101898">
    <property type="entry name" value="NHL repeat"/>
    <property type="match status" value="1"/>
</dbReference>
<dbReference type="Proteomes" id="UP000298138">
    <property type="component" value="Unassembled WGS sequence"/>
</dbReference>
<feature type="non-terminal residue" evidence="1">
    <location>
        <position position="1"/>
    </location>
</feature>